<feature type="transmembrane region" description="Helical" evidence="3">
    <location>
        <begin position="97"/>
        <end position="118"/>
    </location>
</feature>
<dbReference type="InterPro" id="IPR001199">
    <property type="entry name" value="Cyt_B5-like_heme/steroid-bd"/>
</dbReference>
<dbReference type="InterPro" id="IPR036400">
    <property type="entry name" value="Cyt_B5-like_heme/steroid_sf"/>
</dbReference>
<dbReference type="InParanoid" id="A0A067QN73"/>
<dbReference type="SUPFAM" id="SSF55856">
    <property type="entry name" value="Cytochrome b5-like heme/steroid binding domain"/>
    <property type="match status" value="1"/>
</dbReference>
<dbReference type="SMART" id="SM01117">
    <property type="entry name" value="Cyt-b5"/>
    <property type="match status" value="1"/>
</dbReference>
<evidence type="ECO:0000256" key="1">
    <source>
        <dbReference type="ARBA" id="ARBA00038357"/>
    </source>
</evidence>
<dbReference type="Pfam" id="PF00173">
    <property type="entry name" value="Cyt-b5"/>
    <property type="match status" value="1"/>
</dbReference>
<evidence type="ECO:0000313" key="6">
    <source>
        <dbReference type="Proteomes" id="UP000027265"/>
    </source>
</evidence>
<comment type="similarity">
    <text evidence="1">Belongs to the cytochrome b5 family. MAPR subfamily.</text>
</comment>
<evidence type="ECO:0000256" key="3">
    <source>
        <dbReference type="SAM" id="Phobius"/>
    </source>
</evidence>
<dbReference type="EMBL" id="KL197709">
    <property type="protein sequence ID" value="KDQ64992.1"/>
    <property type="molecule type" value="Genomic_DNA"/>
</dbReference>
<feature type="compositionally biased region" description="Basic and acidic residues" evidence="2">
    <location>
        <begin position="247"/>
        <end position="275"/>
    </location>
</feature>
<feature type="compositionally biased region" description="Polar residues" evidence="2">
    <location>
        <begin position="279"/>
        <end position="288"/>
    </location>
</feature>
<keyword evidence="3" id="KW-0812">Transmembrane</keyword>
<gene>
    <name evidence="5" type="ORF">JAAARDRAFT_28655</name>
</gene>
<feature type="region of interest" description="Disordered" evidence="2">
    <location>
        <begin position="235"/>
        <end position="288"/>
    </location>
</feature>
<dbReference type="HOGENOM" id="CLU_070889_1_0_1"/>
<feature type="domain" description="Cytochrome b5 heme-binding" evidence="4">
    <location>
        <begin position="138"/>
        <end position="235"/>
    </location>
</feature>
<dbReference type="GO" id="GO:0012505">
    <property type="term" value="C:endomembrane system"/>
    <property type="evidence" value="ECO:0007669"/>
    <property type="project" value="TreeGrafter"/>
</dbReference>
<dbReference type="PANTHER" id="PTHR10281:SF76">
    <property type="entry name" value="CALCUTTA CUP-RELATED"/>
    <property type="match status" value="1"/>
</dbReference>
<dbReference type="OrthoDB" id="10257697at2759"/>
<proteinExistence type="inferred from homology"/>
<sequence length="288" mass="32600">MSWIMNPDGTPQAARTQDAETLVQDPANPKRMVPAKSANQPFLAHKEYRDKQEAAHKAWLKRKEEREEKIAKGEEVGPEERDPTAEVEVGCLGLLKFIVYLLLFLLLAGKFFTGSFLWEYEGKWAQLKTFWPTNQRLFSERLLATFDGTDPDKPIYLAIDGDVYDVSSNPRTYGPGGSYHLMAGVDAARSFGTGCFKTHRTHDLRGLTESEEKGVNHWKNFFANHKSYIKVGKVVHPPIDPQSPIPEHCDPNKAERNAGPKKQTNENQEKAKPLPEVDPNSQTQRQEL</sequence>
<evidence type="ECO:0000313" key="5">
    <source>
        <dbReference type="EMBL" id="KDQ64992.1"/>
    </source>
</evidence>
<organism evidence="5 6">
    <name type="scientific">Jaapia argillacea MUCL 33604</name>
    <dbReference type="NCBI Taxonomy" id="933084"/>
    <lineage>
        <taxon>Eukaryota</taxon>
        <taxon>Fungi</taxon>
        <taxon>Dikarya</taxon>
        <taxon>Basidiomycota</taxon>
        <taxon>Agaricomycotina</taxon>
        <taxon>Agaricomycetes</taxon>
        <taxon>Agaricomycetidae</taxon>
        <taxon>Jaapiales</taxon>
        <taxon>Jaapiaceae</taxon>
        <taxon>Jaapia</taxon>
    </lineage>
</organism>
<evidence type="ECO:0000259" key="4">
    <source>
        <dbReference type="SMART" id="SM01117"/>
    </source>
</evidence>
<dbReference type="Proteomes" id="UP000027265">
    <property type="component" value="Unassembled WGS sequence"/>
</dbReference>
<evidence type="ECO:0000256" key="2">
    <source>
        <dbReference type="SAM" id="MobiDB-lite"/>
    </source>
</evidence>
<keyword evidence="3" id="KW-1133">Transmembrane helix</keyword>
<keyword evidence="3" id="KW-0472">Membrane</keyword>
<reference evidence="6" key="1">
    <citation type="journal article" date="2014" name="Proc. Natl. Acad. Sci. U.S.A.">
        <title>Extensive sampling of basidiomycete genomes demonstrates inadequacy of the white-rot/brown-rot paradigm for wood decay fungi.</title>
        <authorList>
            <person name="Riley R."/>
            <person name="Salamov A.A."/>
            <person name="Brown D.W."/>
            <person name="Nagy L.G."/>
            <person name="Floudas D."/>
            <person name="Held B.W."/>
            <person name="Levasseur A."/>
            <person name="Lombard V."/>
            <person name="Morin E."/>
            <person name="Otillar R."/>
            <person name="Lindquist E.A."/>
            <person name="Sun H."/>
            <person name="LaButti K.M."/>
            <person name="Schmutz J."/>
            <person name="Jabbour D."/>
            <person name="Luo H."/>
            <person name="Baker S.E."/>
            <person name="Pisabarro A.G."/>
            <person name="Walton J.D."/>
            <person name="Blanchette R.A."/>
            <person name="Henrissat B."/>
            <person name="Martin F."/>
            <person name="Cullen D."/>
            <person name="Hibbett D.S."/>
            <person name="Grigoriev I.V."/>
        </authorList>
    </citation>
    <scope>NUCLEOTIDE SEQUENCE [LARGE SCALE GENOMIC DNA]</scope>
    <source>
        <strain evidence="6">MUCL 33604</strain>
    </source>
</reference>
<dbReference type="PANTHER" id="PTHR10281">
    <property type="entry name" value="MEMBRANE-ASSOCIATED PROGESTERONE RECEPTOR COMPONENT-RELATED"/>
    <property type="match status" value="1"/>
</dbReference>
<feature type="region of interest" description="Disordered" evidence="2">
    <location>
        <begin position="1"/>
        <end position="36"/>
    </location>
</feature>
<keyword evidence="6" id="KW-1185">Reference proteome</keyword>
<protein>
    <recommendedName>
        <fullName evidence="4">Cytochrome b5 heme-binding domain-containing protein</fullName>
    </recommendedName>
</protein>
<dbReference type="AlphaFoldDB" id="A0A067QN73"/>
<dbReference type="Gene3D" id="3.10.120.10">
    <property type="entry name" value="Cytochrome b5-like heme/steroid binding domain"/>
    <property type="match status" value="1"/>
</dbReference>
<dbReference type="InterPro" id="IPR050577">
    <property type="entry name" value="MAPR/NEUFC/NENF-like"/>
</dbReference>
<name>A0A067QN73_9AGAM</name>
<accession>A0A067QN73</accession>
<dbReference type="GO" id="GO:0016020">
    <property type="term" value="C:membrane"/>
    <property type="evidence" value="ECO:0007669"/>
    <property type="project" value="TreeGrafter"/>
</dbReference>